<dbReference type="Pfam" id="PF12679">
    <property type="entry name" value="ABC2_membrane_2"/>
    <property type="match status" value="1"/>
</dbReference>
<dbReference type="Proteomes" id="UP000218282">
    <property type="component" value="Unassembled WGS sequence"/>
</dbReference>
<keyword evidence="3" id="KW-1185">Reference proteome</keyword>
<keyword evidence="1" id="KW-0472">Membrane</keyword>
<dbReference type="GO" id="GO:0140359">
    <property type="term" value="F:ABC-type transporter activity"/>
    <property type="evidence" value="ECO:0007669"/>
    <property type="project" value="InterPro"/>
</dbReference>
<feature type="transmembrane region" description="Helical" evidence="1">
    <location>
        <begin position="206"/>
        <end position="225"/>
    </location>
</feature>
<organism evidence="2 3">
    <name type="scientific">Pseudolactococcus piscium</name>
    <dbReference type="NCBI Taxonomy" id="1364"/>
    <lineage>
        <taxon>Bacteria</taxon>
        <taxon>Bacillati</taxon>
        <taxon>Bacillota</taxon>
        <taxon>Bacilli</taxon>
        <taxon>Lactobacillales</taxon>
        <taxon>Streptococcaceae</taxon>
        <taxon>Pseudolactococcus</taxon>
    </lineage>
</organism>
<keyword evidence="1" id="KW-0812">Transmembrane</keyword>
<comment type="caution">
    <text evidence="2">The sequence shown here is derived from an EMBL/GenBank/DDBJ whole genome shotgun (WGS) entry which is preliminary data.</text>
</comment>
<gene>
    <name evidence="2" type="ORF">RU86_GL001619</name>
</gene>
<name>A0A2A5RUH6_9LACT</name>
<accession>A0A2A5RUH6</accession>
<proteinExistence type="predicted"/>
<keyword evidence="1" id="KW-1133">Transmembrane helix</keyword>
<evidence type="ECO:0000313" key="2">
    <source>
        <dbReference type="EMBL" id="PCS04452.1"/>
    </source>
</evidence>
<sequence>MMFPSIHDMFGSQMSQIPKAFQGWFGENANLMSTFSGFTVTELVGNVGIMLVIMTIIFGSSFIAGDEEKNILQPLLTLPISRKAIYFQKWLALSLINLIAVFVWGVAVICSAMLVDEHLTFIVLVRTASMFFLTNLTLGTLALSFGALSGKRSIGGILIGVYTFLSYFINALAAQSDIVEKLNYLSIFKYANYISLADTAIEIQNVSIIFAMLLISFCLGYVIFYHRDIQMN</sequence>
<protein>
    <submittedName>
        <fullName evidence="2">ABC transporter permease</fullName>
    </submittedName>
</protein>
<dbReference type="EMBL" id="JXJW01000031">
    <property type="protein sequence ID" value="PCS04452.1"/>
    <property type="molecule type" value="Genomic_DNA"/>
</dbReference>
<evidence type="ECO:0000256" key="1">
    <source>
        <dbReference type="SAM" id="Phobius"/>
    </source>
</evidence>
<reference evidence="2 3" key="1">
    <citation type="submission" date="2014-12" db="EMBL/GenBank/DDBJ databases">
        <title>Draft genome sequences of 10 type strains of Lactococcus.</title>
        <authorList>
            <person name="Sun Z."/>
            <person name="Zhong Z."/>
            <person name="Liu W."/>
            <person name="Zhang W."/>
            <person name="Zhang H."/>
        </authorList>
    </citation>
    <scope>NUCLEOTIDE SEQUENCE [LARGE SCALE GENOMIC DNA]</scope>
    <source>
        <strain evidence="2 3">DSM 6634</strain>
    </source>
</reference>
<feature type="transmembrane region" description="Helical" evidence="1">
    <location>
        <begin position="43"/>
        <end position="64"/>
    </location>
</feature>
<feature type="transmembrane region" description="Helical" evidence="1">
    <location>
        <begin position="90"/>
        <end position="115"/>
    </location>
</feature>
<evidence type="ECO:0000313" key="3">
    <source>
        <dbReference type="Proteomes" id="UP000218282"/>
    </source>
</evidence>
<feature type="transmembrane region" description="Helical" evidence="1">
    <location>
        <begin position="121"/>
        <end position="143"/>
    </location>
</feature>
<dbReference type="GO" id="GO:0005886">
    <property type="term" value="C:plasma membrane"/>
    <property type="evidence" value="ECO:0007669"/>
    <property type="project" value="UniProtKB-SubCell"/>
</dbReference>
<dbReference type="AlphaFoldDB" id="A0A2A5RUH6"/>
<feature type="transmembrane region" description="Helical" evidence="1">
    <location>
        <begin position="155"/>
        <end position="174"/>
    </location>
</feature>